<evidence type="ECO:0000259" key="4">
    <source>
        <dbReference type="PROSITE" id="PS50089"/>
    </source>
</evidence>
<evidence type="ECO:0000313" key="6">
    <source>
        <dbReference type="EMBL" id="VFT87063.1"/>
    </source>
</evidence>
<feature type="compositionally biased region" description="Polar residues" evidence="2">
    <location>
        <begin position="21"/>
        <end position="30"/>
    </location>
</feature>
<sequence>MMAEHTGISPRAPTTPVPANAPSSSRSMADSTHPGDRSRLLHALPSHEEVRDVRLNVLNTSVQGAREAGSTRLMVIMSAVVNLPQVVAASVIMALFWTDPELARCNRLKYWTLVHTLHLFVTVVVEWAVYYANLAHHPQRVRWATPTVKSALNSLKYSLELLGLFWFLVGNMWIISDEEHCATKAGGHMYNMALAMIVICYVKIFLPCLILVALLPIVCFCLPCLIRILNRMQDPMRGKGATKEVIATLPSVPFTASLFPAEDASCCICLNDYVPNQTLRVLHCAHHFHQDCVDEWLLVNATCPTCRKSIDPAKADADAAATDPNVIV</sequence>
<dbReference type="Gene3D" id="3.30.40.10">
    <property type="entry name" value="Zinc/RING finger domain, C3HC4 (zinc finger)"/>
    <property type="match status" value="1"/>
</dbReference>
<dbReference type="Pfam" id="PF13639">
    <property type="entry name" value="zf-RING_2"/>
    <property type="match status" value="1"/>
</dbReference>
<reference evidence="5" key="2">
    <citation type="submission" date="2019-06" db="EMBL/GenBank/DDBJ databases">
        <title>Genomics analysis of Aphanomyces spp. identifies a new class of oomycete effector associated with host adaptation.</title>
        <authorList>
            <person name="Gaulin E."/>
        </authorList>
    </citation>
    <scope>NUCLEOTIDE SEQUENCE</scope>
    <source>
        <strain evidence="5">CBS 578.67</strain>
    </source>
</reference>
<keyword evidence="1" id="KW-0862">Zinc</keyword>
<dbReference type="InterPro" id="IPR013083">
    <property type="entry name" value="Znf_RING/FYVE/PHD"/>
</dbReference>
<keyword evidence="3" id="KW-1133">Transmembrane helix</keyword>
<dbReference type="InterPro" id="IPR001841">
    <property type="entry name" value="Znf_RING"/>
</dbReference>
<dbReference type="SUPFAM" id="SSF57850">
    <property type="entry name" value="RING/U-box"/>
    <property type="match status" value="1"/>
</dbReference>
<dbReference type="SMART" id="SM00184">
    <property type="entry name" value="RING"/>
    <property type="match status" value="1"/>
</dbReference>
<organism evidence="6 7">
    <name type="scientific">Aphanomyces stellatus</name>
    <dbReference type="NCBI Taxonomy" id="120398"/>
    <lineage>
        <taxon>Eukaryota</taxon>
        <taxon>Sar</taxon>
        <taxon>Stramenopiles</taxon>
        <taxon>Oomycota</taxon>
        <taxon>Saprolegniomycetes</taxon>
        <taxon>Saprolegniales</taxon>
        <taxon>Verrucalvaceae</taxon>
        <taxon>Aphanomyces</taxon>
    </lineage>
</organism>
<feature type="transmembrane region" description="Helical" evidence="3">
    <location>
        <begin position="157"/>
        <end position="176"/>
    </location>
</feature>
<evidence type="ECO:0000313" key="5">
    <source>
        <dbReference type="EMBL" id="KAF0699222.1"/>
    </source>
</evidence>
<evidence type="ECO:0000256" key="2">
    <source>
        <dbReference type="SAM" id="MobiDB-lite"/>
    </source>
</evidence>
<keyword evidence="3" id="KW-0472">Membrane</keyword>
<feature type="domain" description="RING-type" evidence="4">
    <location>
        <begin position="266"/>
        <end position="307"/>
    </location>
</feature>
<dbReference type="AlphaFoldDB" id="A0A485KQD4"/>
<feature type="region of interest" description="Disordered" evidence="2">
    <location>
        <begin position="1"/>
        <end position="39"/>
    </location>
</feature>
<gene>
    <name evidence="6" type="primary">Aste57867_10187</name>
    <name evidence="5" type="ORF">As57867_010148</name>
    <name evidence="6" type="ORF">ASTE57867_10187</name>
</gene>
<name>A0A485KQD4_9STRA</name>
<protein>
    <submittedName>
        <fullName evidence="6">Aste57867_10187 protein</fullName>
    </submittedName>
</protein>
<evidence type="ECO:0000313" key="7">
    <source>
        <dbReference type="Proteomes" id="UP000332933"/>
    </source>
</evidence>
<reference evidence="6 7" key="1">
    <citation type="submission" date="2019-03" db="EMBL/GenBank/DDBJ databases">
        <authorList>
            <person name="Gaulin E."/>
            <person name="Dumas B."/>
        </authorList>
    </citation>
    <scope>NUCLEOTIDE SEQUENCE [LARGE SCALE GENOMIC DNA]</scope>
    <source>
        <strain evidence="6">CBS 568.67</strain>
    </source>
</reference>
<dbReference type="PANTHER" id="PTHR46225:SF19">
    <property type="entry name" value="RING-TYPE DOMAIN-CONTAINING PROTEIN"/>
    <property type="match status" value="1"/>
</dbReference>
<feature type="transmembrane region" description="Helical" evidence="3">
    <location>
        <begin position="73"/>
        <end position="97"/>
    </location>
</feature>
<dbReference type="GO" id="GO:0008270">
    <property type="term" value="F:zinc ion binding"/>
    <property type="evidence" value="ECO:0007669"/>
    <property type="project" value="UniProtKB-KW"/>
</dbReference>
<evidence type="ECO:0000256" key="1">
    <source>
        <dbReference type="PROSITE-ProRule" id="PRU00175"/>
    </source>
</evidence>
<dbReference type="PANTHER" id="PTHR46225">
    <property type="entry name" value="C3H4 TYPE ZINC FINGER PROTEIN"/>
    <property type="match status" value="1"/>
</dbReference>
<dbReference type="PROSITE" id="PS50089">
    <property type="entry name" value="ZF_RING_2"/>
    <property type="match status" value="1"/>
</dbReference>
<proteinExistence type="predicted"/>
<accession>A0A485KQD4</accession>
<keyword evidence="1" id="KW-0863">Zinc-finger</keyword>
<feature type="transmembrane region" description="Helical" evidence="3">
    <location>
        <begin position="196"/>
        <end position="229"/>
    </location>
</feature>
<dbReference type="OrthoDB" id="9984778at2759"/>
<keyword evidence="3" id="KW-0812">Transmembrane</keyword>
<keyword evidence="7" id="KW-1185">Reference proteome</keyword>
<feature type="transmembrane region" description="Helical" evidence="3">
    <location>
        <begin position="117"/>
        <end position="136"/>
    </location>
</feature>
<keyword evidence="1" id="KW-0479">Metal-binding</keyword>
<dbReference type="Proteomes" id="UP000332933">
    <property type="component" value="Unassembled WGS sequence"/>
</dbReference>
<dbReference type="EMBL" id="VJMH01005190">
    <property type="protein sequence ID" value="KAF0699222.1"/>
    <property type="molecule type" value="Genomic_DNA"/>
</dbReference>
<dbReference type="EMBL" id="CAADRA010005211">
    <property type="protein sequence ID" value="VFT87063.1"/>
    <property type="molecule type" value="Genomic_DNA"/>
</dbReference>
<evidence type="ECO:0000256" key="3">
    <source>
        <dbReference type="SAM" id="Phobius"/>
    </source>
</evidence>